<sequence length="105" mass="11604">MDRGTVEAVRQYKDELRRLGIEPERVILYGSRAKGIVAEDKDIDLVVIASGFSRLNLRERLELLGMAAARIREPVQALGYTAEEYAALGEGTFVGDEVKPVGIEL</sequence>
<dbReference type="EMBL" id="LS483254">
    <property type="protein sequence ID" value="SQD93129.1"/>
    <property type="molecule type" value="Genomic_DNA"/>
</dbReference>
<evidence type="ECO:0000313" key="3">
    <source>
        <dbReference type="Proteomes" id="UP000249818"/>
    </source>
</evidence>
<dbReference type="SUPFAM" id="SSF81301">
    <property type="entry name" value="Nucleotidyltransferase"/>
    <property type="match status" value="1"/>
</dbReference>
<protein>
    <recommendedName>
        <fullName evidence="1">Polymerase nucleotidyl transferase domain-containing protein</fullName>
    </recommendedName>
</protein>
<dbReference type="AlphaFoldDB" id="A0A2X3L1U3"/>
<evidence type="ECO:0000259" key="1">
    <source>
        <dbReference type="Pfam" id="PF01909"/>
    </source>
</evidence>
<keyword evidence="3" id="KW-1185">Reference proteome</keyword>
<dbReference type="CDD" id="cd05403">
    <property type="entry name" value="NT_KNTase_like"/>
    <property type="match status" value="1"/>
</dbReference>
<dbReference type="Pfam" id="PF01909">
    <property type="entry name" value="NTP_transf_2"/>
    <property type="match status" value="1"/>
</dbReference>
<dbReference type="PANTHER" id="PTHR43449:SF1">
    <property type="entry name" value="POLYMERASE BETA NUCLEOTIDYLTRANSFERASE DOMAIN-CONTAINING PROTEIN"/>
    <property type="match status" value="1"/>
</dbReference>
<accession>A0A2X3L1U3</accession>
<dbReference type="GO" id="GO:0016779">
    <property type="term" value="F:nucleotidyltransferase activity"/>
    <property type="evidence" value="ECO:0007669"/>
    <property type="project" value="InterPro"/>
</dbReference>
<dbReference type="KEGG" id="bana:BARAN1_1105"/>
<proteinExistence type="predicted"/>
<evidence type="ECO:0000313" key="2">
    <source>
        <dbReference type="EMBL" id="SQD93129.1"/>
    </source>
</evidence>
<dbReference type="PANTHER" id="PTHR43449">
    <property type="entry name" value="NUCLEOTIDYLTRANSFERASE"/>
    <property type="match status" value="1"/>
</dbReference>
<dbReference type="InterPro" id="IPR002934">
    <property type="entry name" value="Polymerase_NTP_transf_dom"/>
</dbReference>
<dbReference type="InterPro" id="IPR043519">
    <property type="entry name" value="NT_sf"/>
</dbReference>
<dbReference type="Gene3D" id="3.30.460.10">
    <property type="entry name" value="Beta Polymerase, domain 2"/>
    <property type="match status" value="1"/>
</dbReference>
<organism evidence="2 3">
    <name type="scientific">Candidatus Bipolaricaulis anaerobius</name>
    <dbReference type="NCBI Taxonomy" id="2026885"/>
    <lineage>
        <taxon>Bacteria</taxon>
        <taxon>Candidatus Bipolaricaulota</taxon>
        <taxon>Candidatus Bipolaricaulia</taxon>
        <taxon>Candidatus Bipolaricaulales</taxon>
        <taxon>Candidatus Bipolaricaulaceae</taxon>
        <taxon>Candidatus Bipolaricaulis</taxon>
    </lineage>
</organism>
<dbReference type="Proteomes" id="UP000249818">
    <property type="component" value="Chromosome BARAN1"/>
</dbReference>
<gene>
    <name evidence="2" type="ORF">BARAN1_1105</name>
</gene>
<feature type="domain" description="Polymerase nucleotidyl transferase" evidence="1">
    <location>
        <begin position="9"/>
        <end position="62"/>
    </location>
</feature>
<reference evidence="3" key="1">
    <citation type="submission" date="2018-05" db="EMBL/GenBank/DDBJ databases">
        <authorList>
            <person name="Hao L."/>
        </authorList>
    </citation>
    <scope>NUCLEOTIDE SEQUENCE [LARGE SCALE GENOMIC DNA]</scope>
</reference>
<name>A0A2X3L1U3_9BACT</name>